<dbReference type="AlphaFoldDB" id="W2XGQ4"/>
<proteinExistence type="predicted"/>
<accession>W2XGQ4</accession>
<comment type="caution">
    <text evidence="1">The sequence shown here is derived from an EMBL/GenBank/DDBJ whole genome shotgun (WGS) entry which is preliminary data.</text>
</comment>
<feature type="non-terminal residue" evidence="1">
    <location>
        <position position="87"/>
    </location>
</feature>
<evidence type="ECO:0000313" key="2">
    <source>
        <dbReference type="Proteomes" id="UP000018958"/>
    </source>
</evidence>
<reference evidence="1 2" key="1">
    <citation type="submission" date="2013-11" db="EMBL/GenBank/DDBJ databases">
        <title>The Genome Sequence of Phytophthora parasitica CJ01A1.</title>
        <authorList>
            <consortium name="The Broad Institute Genomics Platform"/>
            <person name="Russ C."/>
            <person name="Tyler B."/>
            <person name="Panabieres F."/>
            <person name="Shan W."/>
            <person name="Tripathy S."/>
            <person name="Grunwald N."/>
            <person name="Machado M."/>
            <person name="Johnson C.S."/>
            <person name="Walker B."/>
            <person name="Young S.K."/>
            <person name="Zeng Q."/>
            <person name="Gargeya S."/>
            <person name="Fitzgerald M."/>
            <person name="Haas B."/>
            <person name="Abouelleil A."/>
            <person name="Allen A.W."/>
            <person name="Alvarado L."/>
            <person name="Arachchi H.M."/>
            <person name="Berlin A.M."/>
            <person name="Chapman S.B."/>
            <person name="Gainer-Dewar J."/>
            <person name="Goldberg J."/>
            <person name="Griggs A."/>
            <person name="Gujja S."/>
            <person name="Hansen M."/>
            <person name="Howarth C."/>
            <person name="Imamovic A."/>
            <person name="Ireland A."/>
            <person name="Larimer J."/>
            <person name="McCowan C."/>
            <person name="Murphy C."/>
            <person name="Pearson M."/>
            <person name="Poon T.W."/>
            <person name="Priest M."/>
            <person name="Roberts A."/>
            <person name="Saif S."/>
            <person name="Shea T."/>
            <person name="Sisk P."/>
            <person name="Sykes S."/>
            <person name="Wortman J."/>
            <person name="Nusbaum C."/>
            <person name="Birren B."/>
        </authorList>
    </citation>
    <scope>NUCLEOTIDE SEQUENCE [LARGE SCALE GENOMIC DNA]</scope>
    <source>
        <strain evidence="1 2">CJ01A1</strain>
    </source>
</reference>
<dbReference type="Proteomes" id="UP000018958">
    <property type="component" value="Unassembled WGS sequence"/>
</dbReference>
<gene>
    <name evidence="1" type="ORF">F441_04552</name>
</gene>
<dbReference type="EMBL" id="ANIX01001013">
    <property type="protein sequence ID" value="ETP22070.1"/>
    <property type="molecule type" value="Genomic_DNA"/>
</dbReference>
<sequence length="87" mass="9920">MVRRVISEGQESVAAVPLSERRQVVKDTVTVFRYTVTRAVVEDADLQGPGLHKPVEKAEVPENLAVPEETLELEQKYDEKVPKWLYE</sequence>
<evidence type="ECO:0000313" key="1">
    <source>
        <dbReference type="EMBL" id="ETP22070.1"/>
    </source>
</evidence>
<organism evidence="1 2">
    <name type="scientific">Phytophthora nicotianae CJ01A1</name>
    <dbReference type="NCBI Taxonomy" id="1317063"/>
    <lineage>
        <taxon>Eukaryota</taxon>
        <taxon>Sar</taxon>
        <taxon>Stramenopiles</taxon>
        <taxon>Oomycota</taxon>
        <taxon>Peronosporomycetes</taxon>
        <taxon>Peronosporales</taxon>
        <taxon>Peronosporaceae</taxon>
        <taxon>Phytophthora</taxon>
    </lineage>
</organism>
<protein>
    <submittedName>
        <fullName evidence="1">Uncharacterized protein</fullName>
    </submittedName>
</protein>
<name>W2XGQ4_PHYNI</name>